<evidence type="ECO:0000256" key="3">
    <source>
        <dbReference type="ARBA" id="ARBA00022833"/>
    </source>
</evidence>
<dbReference type="STRING" id="1314800.A0A1B7MU60"/>
<evidence type="ECO:0000256" key="4">
    <source>
        <dbReference type="PROSITE-ProRule" id="PRU00134"/>
    </source>
</evidence>
<evidence type="ECO:0000256" key="1">
    <source>
        <dbReference type="ARBA" id="ARBA00022723"/>
    </source>
</evidence>
<feature type="domain" description="MYND-type" evidence="5">
    <location>
        <begin position="473"/>
        <end position="521"/>
    </location>
</feature>
<keyword evidence="1" id="KW-0479">Metal-binding</keyword>
<reference evidence="6 7" key="1">
    <citation type="submission" date="2016-06" db="EMBL/GenBank/DDBJ databases">
        <title>Comparative genomics of the ectomycorrhizal sister species Rhizopogon vinicolor and Rhizopogon vesiculosus (Basidiomycota: Boletales) reveals a divergence of the mating type B locus.</title>
        <authorList>
            <consortium name="DOE Joint Genome Institute"/>
            <person name="Mujic A.B."/>
            <person name="Kuo A."/>
            <person name="Tritt A."/>
            <person name="Lipzen A."/>
            <person name="Chen C."/>
            <person name="Johnson J."/>
            <person name="Sharma A."/>
            <person name="Barry K."/>
            <person name="Grigoriev I.V."/>
            <person name="Spatafora J.W."/>
        </authorList>
    </citation>
    <scope>NUCLEOTIDE SEQUENCE [LARGE SCALE GENOMIC DNA]</scope>
    <source>
        <strain evidence="6 7">AM-OR11-026</strain>
    </source>
</reference>
<dbReference type="AlphaFoldDB" id="A0A1B7MU60"/>
<dbReference type="PROSITE" id="PS01360">
    <property type="entry name" value="ZF_MYND_1"/>
    <property type="match status" value="1"/>
</dbReference>
<accession>A0A1B7MU60</accession>
<protein>
    <recommendedName>
        <fullName evidence="5">MYND-type domain-containing protein</fullName>
    </recommendedName>
</protein>
<dbReference type="GO" id="GO:0008270">
    <property type="term" value="F:zinc ion binding"/>
    <property type="evidence" value="ECO:0007669"/>
    <property type="project" value="UniProtKB-KW"/>
</dbReference>
<dbReference type="Gene3D" id="6.10.140.2220">
    <property type="match status" value="1"/>
</dbReference>
<dbReference type="SUPFAM" id="SSF144232">
    <property type="entry name" value="HIT/MYND zinc finger-like"/>
    <property type="match status" value="1"/>
</dbReference>
<dbReference type="InterPro" id="IPR002893">
    <property type="entry name" value="Znf_MYND"/>
</dbReference>
<evidence type="ECO:0000313" key="7">
    <source>
        <dbReference type="Proteomes" id="UP000092154"/>
    </source>
</evidence>
<proteinExistence type="predicted"/>
<dbReference type="EMBL" id="KV448441">
    <property type="protein sequence ID" value="OAX36121.1"/>
    <property type="molecule type" value="Genomic_DNA"/>
</dbReference>
<keyword evidence="3" id="KW-0862">Zinc</keyword>
<dbReference type="Proteomes" id="UP000092154">
    <property type="component" value="Unassembled WGS sequence"/>
</dbReference>
<gene>
    <name evidence="6" type="ORF">K503DRAFT_784594</name>
</gene>
<dbReference type="InParanoid" id="A0A1B7MU60"/>
<dbReference type="OrthoDB" id="3202243at2759"/>
<keyword evidence="7" id="KW-1185">Reference proteome</keyword>
<sequence length="691" mass="76862">MTLRISARERDALKTLPRLIQRKVSGALQGSVEDLRAVVSSLNQLRDATLLLPVFHAQLEAYPVPDAISPDVVPVIMLAKFSMGGIVQICHNLGNNVTLGERLVHDAVASKWELLFPWMQFFSNNFLPPSQRPPVLPHGLSVSTYEALRITVHPLSALCQFTKVGRQLMRTNSTIQAFFFRAWVIVDGLKSDDFADPLRPGDKNLSALIRANMCSLSVTCLDDTPGSLPASIIASAAGGTFPMASLALRYIRRMAREVSNMPEPRVRARENIDFSSMTVCATGLAQAILFMQSLGDGADGCQELLLQLGSIRTVLYAVAALWERLLTPALNGSDNEPDVGLPARRNVLYMAYRYIGYSMNCADDSASVISQALQYGLLECLLRTGTSPVERVDNVRRFEDDHDIQLLKELPRFFVFSKVLRSLGPALQRVNQAGLAARASKDPILWELWQSVDSAARVFTNFYELPEGVPFYRYQCGSPTCSVEFPEDDITAFRCSGCLLTRYCSKSCQKDAWESGHRIHCRMLHSAVGQILVLCIPKFISDMPTQGNRDVREIRKSLPVIAMIQSWIFDERLDEIKTLYHSTRDAAEASNDRYVIEVDLSVYPVELNMYTFRDYSHVGGIGSPDTFKHGIADLVTTSKDSPYDLVAVKVRLGREYYSLFSPAAALDIAFGWASGIQGGRYIHDNPRALEP</sequence>
<keyword evidence="2 4" id="KW-0863">Zinc-finger</keyword>
<evidence type="ECO:0000259" key="5">
    <source>
        <dbReference type="PROSITE" id="PS50865"/>
    </source>
</evidence>
<evidence type="ECO:0000313" key="6">
    <source>
        <dbReference type="EMBL" id="OAX36121.1"/>
    </source>
</evidence>
<dbReference type="Pfam" id="PF01753">
    <property type="entry name" value="zf-MYND"/>
    <property type="match status" value="1"/>
</dbReference>
<organism evidence="6 7">
    <name type="scientific">Rhizopogon vinicolor AM-OR11-026</name>
    <dbReference type="NCBI Taxonomy" id="1314800"/>
    <lineage>
        <taxon>Eukaryota</taxon>
        <taxon>Fungi</taxon>
        <taxon>Dikarya</taxon>
        <taxon>Basidiomycota</taxon>
        <taxon>Agaricomycotina</taxon>
        <taxon>Agaricomycetes</taxon>
        <taxon>Agaricomycetidae</taxon>
        <taxon>Boletales</taxon>
        <taxon>Suillineae</taxon>
        <taxon>Rhizopogonaceae</taxon>
        <taxon>Rhizopogon</taxon>
    </lineage>
</organism>
<dbReference type="PROSITE" id="PS50865">
    <property type="entry name" value="ZF_MYND_2"/>
    <property type="match status" value="1"/>
</dbReference>
<evidence type="ECO:0000256" key="2">
    <source>
        <dbReference type="ARBA" id="ARBA00022771"/>
    </source>
</evidence>
<name>A0A1B7MU60_9AGAM</name>